<reference evidence="2 5" key="1">
    <citation type="submission" date="2018-08" db="EMBL/GenBank/DDBJ databases">
        <title>A genome reference for cultivated species of the human gut microbiota.</title>
        <authorList>
            <person name="Zou Y."/>
            <person name="Xue W."/>
            <person name="Luo G."/>
        </authorList>
    </citation>
    <scope>NUCLEOTIDE SEQUENCE [LARGE SCALE GENOMIC DNA]</scope>
    <source>
        <strain evidence="3 5">AF26-4BH</strain>
        <strain evidence="2">TF05-5AC</strain>
    </source>
</reference>
<sequence length="68" mass="7498">MQFNSRKKCSEKMAKKGQKRIRGALAAGFFAFFLFAGSVYFGGGRIMKENADMKYVPENGGKTQVGIP</sequence>
<keyword evidence="1" id="KW-1133">Transmembrane helix</keyword>
<evidence type="ECO:0000313" key="4">
    <source>
        <dbReference type="Proteomes" id="UP000260812"/>
    </source>
</evidence>
<feature type="transmembrane region" description="Helical" evidence="1">
    <location>
        <begin position="21"/>
        <end position="43"/>
    </location>
</feature>
<evidence type="ECO:0000313" key="2">
    <source>
        <dbReference type="EMBL" id="RGE56458.1"/>
    </source>
</evidence>
<organism evidence="2 4">
    <name type="scientific">Eisenbergiella massiliensis</name>
    <dbReference type="NCBI Taxonomy" id="1720294"/>
    <lineage>
        <taxon>Bacteria</taxon>
        <taxon>Bacillati</taxon>
        <taxon>Bacillota</taxon>
        <taxon>Clostridia</taxon>
        <taxon>Lachnospirales</taxon>
        <taxon>Lachnospiraceae</taxon>
        <taxon>Eisenbergiella</taxon>
    </lineage>
</organism>
<evidence type="ECO:0000313" key="3">
    <source>
        <dbReference type="EMBL" id="RGE70659.1"/>
    </source>
</evidence>
<proteinExistence type="predicted"/>
<name>A0A3E3HX89_9FIRM</name>
<gene>
    <name evidence="3" type="ORF">DWY69_15685</name>
    <name evidence="2" type="ORF">DXC51_24205</name>
</gene>
<keyword evidence="1" id="KW-0812">Transmembrane</keyword>
<dbReference type="Proteomes" id="UP000261166">
    <property type="component" value="Unassembled WGS sequence"/>
</dbReference>
<comment type="caution">
    <text evidence="2">The sequence shown here is derived from an EMBL/GenBank/DDBJ whole genome shotgun (WGS) entry which is preliminary data.</text>
</comment>
<dbReference type="AlphaFoldDB" id="A0A3E3HX89"/>
<dbReference type="EMBL" id="QVLV01000025">
    <property type="protein sequence ID" value="RGE56458.1"/>
    <property type="molecule type" value="Genomic_DNA"/>
</dbReference>
<evidence type="ECO:0000313" key="5">
    <source>
        <dbReference type="Proteomes" id="UP000261166"/>
    </source>
</evidence>
<dbReference type="EMBL" id="QVLU01000014">
    <property type="protein sequence ID" value="RGE70659.1"/>
    <property type="molecule type" value="Genomic_DNA"/>
</dbReference>
<keyword evidence="1" id="KW-0472">Membrane</keyword>
<evidence type="ECO:0000256" key="1">
    <source>
        <dbReference type="SAM" id="Phobius"/>
    </source>
</evidence>
<keyword evidence="4" id="KW-1185">Reference proteome</keyword>
<accession>A0A3E3HX89</accession>
<dbReference type="Proteomes" id="UP000260812">
    <property type="component" value="Unassembled WGS sequence"/>
</dbReference>
<protein>
    <submittedName>
        <fullName evidence="2">Uncharacterized protein</fullName>
    </submittedName>
</protein>